<sequence length="177" mass="20795">MISVGTIIKEIIIPHRNGNIRPNIEFLVLEVSHIQRSLLGTDYQRMHSINIYNNKNGNIIIFTNKEKKFSLEIYQFSNQYHLKELCNELREGPFSSKLTSKQKLVLLKILRKHRVAFSIMEEPLGKIRVHDSELYLDGEIPYPPILKRPPYPESLENRKDIEKNSNELLDMDVIRKI</sequence>
<accession>A0A9Q3HC52</accession>
<organism evidence="1 2">
    <name type="scientific">Austropuccinia psidii MF-1</name>
    <dbReference type="NCBI Taxonomy" id="1389203"/>
    <lineage>
        <taxon>Eukaryota</taxon>
        <taxon>Fungi</taxon>
        <taxon>Dikarya</taxon>
        <taxon>Basidiomycota</taxon>
        <taxon>Pucciniomycotina</taxon>
        <taxon>Pucciniomycetes</taxon>
        <taxon>Pucciniales</taxon>
        <taxon>Sphaerophragmiaceae</taxon>
        <taxon>Austropuccinia</taxon>
    </lineage>
</organism>
<keyword evidence="2" id="KW-1185">Reference proteome</keyword>
<dbReference type="Proteomes" id="UP000765509">
    <property type="component" value="Unassembled WGS sequence"/>
</dbReference>
<evidence type="ECO:0000313" key="1">
    <source>
        <dbReference type="EMBL" id="MBW0496675.1"/>
    </source>
</evidence>
<reference evidence="1" key="1">
    <citation type="submission" date="2021-03" db="EMBL/GenBank/DDBJ databases">
        <title>Draft genome sequence of rust myrtle Austropuccinia psidii MF-1, a brazilian biotype.</title>
        <authorList>
            <person name="Quecine M.C."/>
            <person name="Pachon D.M.R."/>
            <person name="Bonatelli M.L."/>
            <person name="Correr F.H."/>
            <person name="Franceschini L.M."/>
            <person name="Leite T.F."/>
            <person name="Margarido G.R.A."/>
            <person name="Almeida C.A."/>
            <person name="Ferrarezi J.A."/>
            <person name="Labate C.A."/>
        </authorList>
    </citation>
    <scope>NUCLEOTIDE SEQUENCE</scope>
    <source>
        <strain evidence="1">MF-1</strain>
    </source>
</reference>
<evidence type="ECO:0000313" key="2">
    <source>
        <dbReference type="Proteomes" id="UP000765509"/>
    </source>
</evidence>
<dbReference type="AlphaFoldDB" id="A0A9Q3HC52"/>
<comment type="caution">
    <text evidence="1">The sequence shown here is derived from an EMBL/GenBank/DDBJ whole genome shotgun (WGS) entry which is preliminary data.</text>
</comment>
<proteinExistence type="predicted"/>
<gene>
    <name evidence="1" type="ORF">O181_036390</name>
</gene>
<protein>
    <submittedName>
        <fullName evidence="1">Uncharacterized protein</fullName>
    </submittedName>
</protein>
<dbReference type="EMBL" id="AVOT02013762">
    <property type="protein sequence ID" value="MBW0496675.1"/>
    <property type="molecule type" value="Genomic_DNA"/>
</dbReference>
<name>A0A9Q3HC52_9BASI</name>